<protein>
    <submittedName>
        <fullName evidence="2">Uncharacterized protein</fullName>
    </submittedName>
</protein>
<evidence type="ECO:0000313" key="3">
    <source>
        <dbReference type="Proteomes" id="UP000297646"/>
    </source>
</evidence>
<dbReference type="OrthoDB" id="2149779at2"/>
<evidence type="ECO:0000313" key="2">
    <source>
        <dbReference type="EMBL" id="TGE74415.1"/>
    </source>
</evidence>
<organism evidence="2 3">
    <name type="scientific">Weissella confusa</name>
    <name type="common">Lactobacillus confusus</name>
    <dbReference type="NCBI Taxonomy" id="1583"/>
    <lineage>
        <taxon>Bacteria</taxon>
        <taxon>Bacillati</taxon>
        <taxon>Bacillota</taxon>
        <taxon>Bacilli</taxon>
        <taxon>Lactobacillales</taxon>
        <taxon>Lactobacillaceae</taxon>
        <taxon>Weissella</taxon>
    </lineage>
</organism>
<dbReference type="Proteomes" id="UP000297646">
    <property type="component" value="Unassembled WGS sequence"/>
</dbReference>
<dbReference type="RefSeq" id="WP_135518452.1">
    <property type="nucleotide sequence ID" value="NZ_PVSN01000020.1"/>
</dbReference>
<reference evidence="2 3" key="1">
    <citation type="submission" date="2018-03" db="EMBL/GenBank/DDBJ databases">
        <title>Genome sequencing of Weissella confusa isolates.</title>
        <authorList>
            <person name="Kajala I."/>
            <person name="Baruah R."/>
            <person name="Bergsveinson J."/>
            <person name="Juvonen R."/>
            <person name="Ziola B."/>
        </authorList>
    </citation>
    <scope>NUCLEOTIDE SEQUENCE [LARGE SCALE GENOMIC DNA]</scope>
    <source>
        <strain evidence="2 3">VTT E-062653</strain>
    </source>
</reference>
<dbReference type="AlphaFoldDB" id="A0A4Z0S2U9"/>
<gene>
    <name evidence="2" type="ORF">C6P11_02940</name>
</gene>
<evidence type="ECO:0000256" key="1">
    <source>
        <dbReference type="SAM" id="MobiDB-lite"/>
    </source>
</evidence>
<feature type="region of interest" description="Disordered" evidence="1">
    <location>
        <begin position="197"/>
        <end position="221"/>
    </location>
</feature>
<proteinExistence type="predicted"/>
<comment type="caution">
    <text evidence="2">The sequence shown here is derived from an EMBL/GenBank/DDBJ whole genome shotgun (WGS) entry which is preliminary data.</text>
</comment>
<sequence>MKKKIIIVIVLIVAFAAGVFGYQTFNKGKGYEVNIRNAHAALNEQDWESAKTYYQAAQKDKVSVEGRTALEQLKIAISAQKKADKHDWHEALSLYKSATAVDDAVGIVNKNIKVAMNQVKATRASIKESSISAKKAASSSKAASESLKAASVSASMASASSKAASIAASQSIAASSSKTESYASSVAAASSAAASSQAEAEKNAESQQSVDVPGDRPMDSADVAAARSQWAGLGYDVANVSAEDMQIAMNKIIDGHGALSMEQVADQMGWKKK</sequence>
<name>A0A4Z0S2U9_WEICO</name>
<accession>A0A4Z0S2U9</accession>
<dbReference type="EMBL" id="PVSN01000020">
    <property type="protein sequence ID" value="TGE74415.1"/>
    <property type="molecule type" value="Genomic_DNA"/>
</dbReference>